<organism evidence="1 2">
    <name type="scientific">Mesorhizobium hawassense</name>
    <dbReference type="NCBI Taxonomy" id="1209954"/>
    <lineage>
        <taxon>Bacteria</taxon>
        <taxon>Pseudomonadati</taxon>
        <taxon>Pseudomonadota</taxon>
        <taxon>Alphaproteobacteria</taxon>
        <taxon>Hyphomicrobiales</taxon>
        <taxon>Phyllobacteriaceae</taxon>
        <taxon>Mesorhizobium</taxon>
    </lineage>
</organism>
<name>A0A330HVM9_9HYPH</name>
<dbReference type="Proteomes" id="UP000251558">
    <property type="component" value="Unassembled WGS sequence"/>
</dbReference>
<dbReference type="GO" id="GO:0000271">
    <property type="term" value="P:polysaccharide biosynthetic process"/>
    <property type="evidence" value="ECO:0007669"/>
    <property type="project" value="InterPro"/>
</dbReference>
<dbReference type="GO" id="GO:0015774">
    <property type="term" value="P:polysaccharide transport"/>
    <property type="evidence" value="ECO:0007669"/>
    <property type="project" value="InterPro"/>
</dbReference>
<evidence type="ECO:0000313" key="1">
    <source>
        <dbReference type="EMBL" id="RAZ91730.1"/>
    </source>
</evidence>
<dbReference type="EMBL" id="QMBP01000002">
    <property type="protein sequence ID" value="RAZ91730.1"/>
    <property type="molecule type" value="Genomic_DNA"/>
</dbReference>
<dbReference type="RefSeq" id="WP_112096003.1">
    <property type="nucleotide sequence ID" value="NZ_QMBP01000002.1"/>
</dbReference>
<dbReference type="AlphaFoldDB" id="A0A330HVM9"/>
<reference evidence="1 2" key="1">
    <citation type="submission" date="2018-07" db="EMBL/GenBank/DDBJ databases">
        <title>Diversity of Mesorhizobium strains in Brazil.</title>
        <authorList>
            <person name="Helene L.C.F."/>
            <person name="Dall'Agnol R."/>
            <person name="Delamuta J.R.M."/>
            <person name="Hungria M."/>
        </authorList>
    </citation>
    <scope>NUCLEOTIDE SEQUENCE [LARGE SCALE GENOMIC DNA]</scope>
    <source>
        <strain evidence="1 2">AC99b</strain>
    </source>
</reference>
<dbReference type="InterPro" id="IPR007833">
    <property type="entry name" value="Capsule_polysaccharide_synth"/>
</dbReference>
<keyword evidence="2" id="KW-1185">Reference proteome</keyword>
<accession>A0A330HVM9</accession>
<sequence length="487" mass="54995">MNILLLSNSAPNYFHFFNALAGRFSNDGATVAVAVDSAFSREENSLDAAGFAAIYDFSTFFASHHVDFGILARYAEYDLNSALLSDFERAQVYGIWGDDADLEYFDRLKSALLTFFEEIFDKHGTDLVLYENVSNTFSHFALFVAQERQAVYFGLGASRLPGRFSVTADPLADKSVETAFAEIRNGQKTVAPDVHRWVASYIANIETIVPDYMKINGLERIALLKRYFRRDRISKIRALIRHASDSRTNSFQIGNPLRTHVSLFLRNVRRRLKAGRVRGMYQQAVAGELFLLYPMHFHPEASTSILAGAYLDEYEVIRNIAFSLPEGVRLYVKDHMSAWAYPSLEFYQRIRSLPNVRLLGPDEPTKQLIKSSVGVITLTSTVGYEALLLKRRVFLYGRVFYGFHKGVIQVVNPANLRRTISDGLASATSWDDRYNHDFVCAYWLATLPGTLNLMLDREPAAQAAEHIYGELRRSGQLHGFPAIKSAA</sequence>
<evidence type="ECO:0000313" key="2">
    <source>
        <dbReference type="Proteomes" id="UP000251558"/>
    </source>
</evidence>
<dbReference type="Pfam" id="PF05159">
    <property type="entry name" value="Capsule_synth"/>
    <property type="match status" value="1"/>
</dbReference>
<comment type="caution">
    <text evidence="1">The sequence shown here is derived from an EMBL/GenBank/DDBJ whole genome shotgun (WGS) entry which is preliminary data.</text>
</comment>
<dbReference type="OrthoDB" id="9794206at2"/>
<gene>
    <name evidence="1" type="ORF">DPM33_04330</name>
</gene>
<proteinExistence type="predicted"/>
<protein>
    <recommendedName>
        <fullName evidence="3">Capsular biosynthesis protein</fullName>
    </recommendedName>
</protein>
<evidence type="ECO:0008006" key="3">
    <source>
        <dbReference type="Google" id="ProtNLM"/>
    </source>
</evidence>